<accession>V9EHU8</accession>
<dbReference type="AlphaFoldDB" id="V9EHU8"/>
<sequence>MVTNDGDDRFRATSAVTFQELLVVGSTRVKTTTERPMDAAVARELAETGTDKLLDQHSGENGECLYRGATSSGVMMMKAAIDAEITTRDDCRAKRYVQTVPDGREGERRERLHAAEEGGVLTSEEDGVLTSEEGGALTSEYGGVPVTEEGGMKTMEKNNRALETVVNTMLTIAPVVKTATEFMPLTTTVPVMATPSSTTRMTVTAPSEDAKETTMTTGCTMKLGNHPVPDRAHVAAVRLARKQAKRDAERHRVECAVRRATVMPVNDDEVVCAVVELEYGQRVWRQRQTDEALIELEERKQRRWTETQNQDQRNSQSARVSLVQRLGIAAVNVARGSGAEADEGLPTAVMELDGEKYDIKWDSCARYSVAGTDWMERGERVRGPAPVDYVEGVGCFLLDEVGVWAFEMRNVYGQVVRITACIIEGCTSEFLVGVDFKKEHKANMDFDKNEIFYHEKELLVVVPFRTEDNKNGETKIAVVRLARCAKLTRNAVTPVTIMVAAPDGETGRHASDHRDEGRWRQSTHPGKKELGVWVPLTKDMQMLELNGELEPDRIYKWLETLGDTKTPLDNEHEVRIGEDEAMTRALVLKLLRAYTIVSTNTGDCPPVTSLDIQHHINTGDTAPIMLKRRRQAQTEDAVIEDNVA</sequence>
<dbReference type="HOGENOM" id="CLU_485296_0_0_1"/>
<dbReference type="eggNOG" id="ENOG502SKR0">
    <property type="taxonomic scope" value="Eukaryota"/>
</dbReference>
<evidence type="ECO:0000313" key="2">
    <source>
        <dbReference type="EMBL" id="ETI38113.1"/>
    </source>
</evidence>
<feature type="region of interest" description="Disordered" evidence="1">
    <location>
        <begin position="504"/>
        <end position="524"/>
    </location>
</feature>
<name>V9EHU8_PHYNI</name>
<protein>
    <submittedName>
        <fullName evidence="2">Uncharacterized protein</fullName>
    </submittedName>
</protein>
<evidence type="ECO:0000313" key="3">
    <source>
        <dbReference type="Proteomes" id="UP000018721"/>
    </source>
</evidence>
<comment type="caution">
    <text evidence="2">The sequence shown here is derived from an EMBL/GenBank/DDBJ whole genome shotgun (WGS) entry which is preliminary data.</text>
</comment>
<feature type="compositionally biased region" description="Basic and acidic residues" evidence="1">
    <location>
        <begin position="505"/>
        <end position="519"/>
    </location>
</feature>
<dbReference type="EMBL" id="ANIZ01002824">
    <property type="protein sequence ID" value="ETI38113.1"/>
    <property type="molecule type" value="Genomic_DNA"/>
</dbReference>
<organism evidence="2 3">
    <name type="scientific">Phytophthora nicotianae P1569</name>
    <dbReference type="NCBI Taxonomy" id="1317065"/>
    <lineage>
        <taxon>Eukaryota</taxon>
        <taxon>Sar</taxon>
        <taxon>Stramenopiles</taxon>
        <taxon>Oomycota</taxon>
        <taxon>Peronosporomycetes</taxon>
        <taxon>Peronosporales</taxon>
        <taxon>Peronosporaceae</taxon>
        <taxon>Phytophthora</taxon>
    </lineage>
</organism>
<gene>
    <name evidence="2" type="ORF">F443_16113</name>
</gene>
<keyword evidence="3" id="KW-1185">Reference proteome</keyword>
<evidence type="ECO:0000256" key="1">
    <source>
        <dbReference type="SAM" id="MobiDB-lite"/>
    </source>
</evidence>
<reference evidence="2 3" key="1">
    <citation type="submission" date="2013-11" db="EMBL/GenBank/DDBJ databases">
        <title>The Genome Sequence of Phytophthora parasitica P1569.</title>
        <authorList>
            <consortium name="The Broad Institute Genomics Platform"/>
            <person name="Russ C."/>
            <person name="Tyler B."/>
            <person name="Panabieres F."/>
            <person name="Shan W."/>
            <person name="Tripathy S."/>
            <person name="Grunwald N."/>
            <person name="Machado M."/>
            <person name="Johnson C.S."/>
            <person name="Arredondo F."/>
            <person name="Hong C."/>
            <person name="Coffey M."/>
            <person name="Young S.K."/>
            <person name="Zeng Q."/>
            <person name="Gargeya S."/>
            <person name="Fitzgerald M."/>
            <person name="Abouelleil A."/>
            <person name="Alvarado L."/>
            <person name="Chapman S.B."/>
            <person name="Gainer-Dewar J."/>
            <person name="Goldberg J."/>
            <person name="Griggs A."/>
            <person name="Gujja S."/>
            <person name="Hansen M."/>
            <person name="Howarth C."/>
            <person name="Imamovic A."/>
            <person name="Ireland A."/>
            <person name="Larimer J."/>
            <person name="McCowan C."/>
            <person name="Murphy C."/>
            <person name="Pearson M."/>
            <person name="Poon T.W."/>
            <person name="Priest M."/>
            <person name="Roberts A."/>
            <person name="Saif S."/>
            <person name="Shea T."/>
            <person name="Sykes S."/>
            <person name="Wortman J."/>
            <person name="Nusbaum C."/>
            <person name="Birren B."/>
        </authorList>
    </citation>
    <scope>NUCLEOTIDE SEQUENCE [LARGE SCALE GENOMIC DNA]</scope>
    <source>
        <strain evidence="2 3">P1569</strain>
    </source>
</reference>
<dbReference type="Proteomes" id="UP000018721">
    <property type="component" value="Unassembled WGS sequence"/>
</dbReference>
<proteinExistence type="predicted"/>